<name>A0A6G1FVD2_9PEZI</name>
<evidence type="ECO:0000313" key="4">
    <source>
        <dbReference type="Proteomes" id="UP000504638"/>
    </source>
</evidence>
<reference evidence="5" key="2">
    <citation type="submission" date="2020-04" db="EMBL/GenBank/DDBJ databases">
        <authorList>
            <consortium name="NCBI Genome Project"/>
        </authorList>
    </citation>
    <scope>NUCLEOTIDE SEQUENCE</scope>
    <source>
        <strain evidence="5">CBS 781.70</strain>
    </source>
</reference>
<organism evidence="3">
    <name type="scientific">Eremomyces bilateralis CBS 781.70</name>
    <dbReference type="NCBI Taxonomy" id="1392243"/>
    <lineage>
        <taxon>Eukaryota</taxon>
        <taxon>Fungi</taxon>
        <taxon>Dikarya</taxon>
        <taxon>Ascomycota</taxon>
        <taxon>Pezizomycotina</taxon>
        <taxon>Dothideomycetes</taxon>
        <taxon>Dothideomycetes incertae sedis</taxon>
        <taxon>Eremomycetales</taxon>
        <taxon>Eremomycetaceae</taxon>
        <taxon>Eremomyces</taxon>
    </lineage>
</organism>
<evidence type="ECO:0000313" key="5">
    <source>
        <dbReference type="RefSeq" id="XP_033531354.1"/>
    </source>
</evidence>
<protein>
    <recommendedName>
        <fullName evidence="2">C2H2-type domain-containing protein</fullName>
    </recommendedName>
</protein>
<reference evidence="5" key="3">
    <citation type="submission" date="2025-04" db="UniProtKB">
        <authorList>
            <consortium name="RefSeq"/>
        </authorList>
    </citation>
    <scope>IDENTIFICATION</scope>
    <source>
        <strain evidence="5">CBS 781.70</strain>
    </source>
</reference>
<dbReference type="GeneID" id="54417229"/>
<evidence type="ECO:0000259" key="2">
    <source>
        <dbReference type="PROSITE" id="PS00028"/>
    </source>
</evidence>
<feature type="region of interest" description="Disordered" evidence="1">
    <location>
        <begin position="16"/>
        <end position="62"/>
    </location>
</feature>
<dbReference type="RefSeq" id="XP_033531354.1">
    <property type="nucleotide sequence ID" value="XM_033676659.1"/>
</dbReference>
<dbReference type="Proteomes" id="UP000504638">
    <property type="component" value="Unplaced"/>
</dbReference>
<accession>A0A6G1FVD2</accession>
<dbReference type="EMBL" id="ML975170">
    <property type="protein sequence ID" value="KAF1809723.1"/>
    <property type="molecule type" value="Genomic_DNA"/>
</dbReference>
<gene>
    <name evidence="3 5" type="ORF">P152DRAFT_402557</name>
</gene>
<dbReference type="PROSITE" id="PS00028">
    <property type="entry name" value="ZINC_FINGER_C2H2_1"/>
    <property type="match status" value="1"/>
</dbReference>
<feature type="compositionally biased region" description="Pro residues" evidence="1">
    <location>
        <begin position="41"/>
        <end position="62"/>
    </location>
</feature>
<dbReference type="Gene3D" id="3.30.160.60">
    <property type="entry name" value="Classic Zinc Finger"/>
    <property type="match status" value="1"/>
</dbReference>
<keyword evidence="4" id="KW-1185">Reference proteome</keyword>
<dbReference type="OrthoDB" id="2687452at2759"/>
<feature type="domain" description="C2H2-type" evidence="2">
    <location>
        <begin position="65"/>
        <end position="88"/>
    </location>
</feature>
<evidence type="ECO:0000256" key="1">
    <source>
        <dbReference type="SAM" id="MobiDB-lite"/>
    </source>
</evidence>
<dbReference type="InterPro" id="IPR013087">
    <property type="entry name" value="Znf_C2H2_type"/>
</dbReference>
<evidence type="ECO:0000313" key="3">
    <source>
        <dbReference type="EMBL" id="KAF1809723.1"/>
    </source>
</evidence>
<sequence>MAPEPGGYVATLFPTRITPYRAPPASRRPLEPLLTRINKPPRNPPPANQHRPPPPTTPISKPFPCPYPSCATSYHRKADCRRHVTAVHERHNLTLVDCTVAKCGRRGRKGFTRLDHRTEHLRNFHKLDIPKKRRRGG</sequence>
<reference evidence="3 5" key="1">
    <citation type="submission" date="2020-01" db="EMBL/GenBank/DDBJ databases">
        <authorList>
            <consortium name="DOE Joint Genome Institute"/>
            <person name="Haridas S."/>
            <person name="Albert R."/>
            <person name="Binder M."/>
            <person name="Bloem J."/>
            <person name="Labutti K."/>
            <person name="Salamov A."/>
            <person name="Andreopoulos B."/>
            <person name="Baker S.E."/>
            <person name="Barry K."/>
            <person name="Bills G."/>
            <person name="Bluhm B.H."/>
            <person name="Cannon C."/>
            <person name="Castanera R."/>
            <person name="Culley D.E."/>
            <person name="Daum C."/>
            <person name="Ezra D."/>
            <person name="Gonzalez J.B."/>
            <person name="Henrissat B."/>
            <person name="Kuo A."/>
            <person name="Liang C."/>
            <person name="Lipzen A."/>
            <person name="Lutzoni F."/>
            <person name="Magnuson J."/>
            <person name="Mondo S."/>
            <person name="Nolan M."/>
            <person name="Ohm R."/>
            <person name="Pangilinan J."/>
            <person name="Park H.-J."/>
            <person name="Ramirez L."/>
            <person name="Alfaro M."/>
            <person name="Sun H."/>
            <person name="Tritt A."/>
            <person name="Yoshinaga Y."/>
            <person name="Zwiers L.-H."/>
            <person name="Turgeon B.G."/>
            <person name="Goodwin S.B."/>
            <person name="Spatafora J.W."/>
            <person name="Crous P.W."/>
            <person name="Grigoriev I.V."/>
        </authorList>
    </citation>
    <scope>NUCLEOTIDE SEQUENCE</scope>
    <source>
        <strain evidence="3 5">CBS 781.70</strain>
    </source>
</reference>
<dbReference type="SMART" id="SM00355">
    <property type="entry name" value="ZnF_C2H2"/>
    <property type="match status" value="2"/>
</dbReference>
<proteinExistence type="predicted"/>
<dbReference type="AlphaFoldDB" id="A0A6G1FVD2"/>